<keyword evidence="1" id="KW-0131">Cell cycle</keyword>
<keyword evidence="1" id="KW-0132">Cell division</keyword>
<dbReference type="EMBL" id="GBRH01227966">
    <property type="protein sequence ID" value="JAD69929.1"/>
    <property type="molecule type" value="Transcribed_RNA"/>
</dbReference>
<evidence type="ECO:0000313" key="1">
    <source>
        <dbReference type="EMBL" id="JAD69929.1"/>
    </source>
</evidence>
<organism evidence="1">
    <name type="scientific">Arundo donax</name>
    <name type="common">Giant reed</name>
    <name type="synonym">Donax arundinaceus</name>
    <dbReference type="NCBI Taxonomy" id="35708"/>
    <lineage>
        <taxon>Eukaryota</taxon>
        <taxon>Viridiplantae</taxon>
        <taxon>Streptophyta</taxon>
        <taxon>Embryophyta</taxon>
        <taxon>Tracheophyta</taxon>
        <taxon>Spermatophyta</taxon>
        <taxon>Magnoliopsida</taxon>
        <taxon>Liliopsida</taxon>
        <taxon>Poales</taxon>
        <taxon>Poaceae</taxon>
        <taxon>PACMAD clade</taxon>
        <taxon>Arundinoideae</taxon>
        <taxon>Arundineae</taxon>
        <taxon>Arundo</taxon>
    </lineage>
</organism>
<reference evidence="1" key="2">
    <citation type="journal article" date="2015" name="Data Brief">
        <title>Shoot transcriptome of the giant reed, Arundo donax.</title>
        <authorList>
            <person name="Barrero R.A."/>
            <person name="Guerrero F.D."/>
            <person name="Moolhuijzen P."/>
            <person name="Goolsby J.A."/>
            <person name="Tidwell J."/>
            <person name="Bellgard S.E."/>
            <person name="Bellgard M.I."/>
        </authorList>
    </citation>
    <scope>NUCLEOTIDE SEQUENCE</scope>
    <source>
        <tissue evidence="1">Shoot tissue taken approximately 20 cm above the soil surface</tissue>
    </source>
</reference>
<proteinExistence type="predicted"/>
<dbReference type="GO" id="GO:0051301">
    <property type="term" value="P:cell division"/>
    <property type="evidence" value="ECO:0007669"/>
    <property type="project" value="UniProtKB-KW"/>
</dbReference>
<dbReference type="AlphaFoldDB" id="A0A0A9C0T0"/>
<reference evidence="1" key="1">
    <citation type="submission" date="2014-09" db="EMBL/GenBank/DDBJ databases">
        <authorList>
            <person name="Magalhaes I.L.F."/>
            <person name="Oliveira U."/>
            <person name="Santos F.R."/>
            <person name="Vidigal T.H.D.A."/>
            <person name="Brescovit A.D."/>
            <person name="Santos A.J."/>
        </authorList>
    </citation>
    <scope>NUCLEOTIDE SEQUENCE</scope>
    <source>
        <tissue evidence="1">Shoot tissue taken approximately 20 cm above the soil surface</tissue>
    </source>
</reference>
<sequence length="26" mass="3096">MTHSIQGRQVPARQDLLRFQRVQARC</sequence>
<protein>
    <submittedName>
        <fullName evidence="1">Cell division cycle protein 23</fullName>
    </submittedName>
</protein>
<accession>A0A0A9C0T0</accession>
<name>A0A0A9C0T0_ARUDO</name>